<feature type="domain" description="Flagellin C-terminal" evidence="6">
    <location>
        <begin position="320"/>
        <end position="400"/>
    </location>
</feature>
<dbReference type="Proteomes" id="UP001285263">
    <property type="component" value="Unassembled WGS sequence"/>
</dbReference>
<evidence type="ECO:0000259" key="6">
    <source>
        <dbReference type="Pfam" id="PF00700"/>
    </source>
</evidence>
<dbReference type="PANTHER" id="PTHR42792:SF1">
    <property type="entry name" value="FLAGELLAR HOOK-ASSOCIATED PROTEIN 3"/>
    <property type="match status" value="1"/>
</dbReference>
<dbReference type="PANTHER" id="PTHR42792">
    <property type="entry name" value="FLAGELLIN"/>
    <property type="match status" value="1"/>
</dbReference>
<dbReference type="Gene3D" id="1.20.1330.10">
    <property type="entry name" value="f41 fragment of flagellin, N-terminal domain"/>
    <property type="match status" value="2"/>
</dbReference>
<keyword evidence="4" id="KW-0975">Bacterial flagellum</keyword>
<evidence type="ECO:0000256" key="2">
    <source>
        <dbReference type="ARBA" id="ARBA00004613"/>
    </source>
</evidence>
<dbReference type="RefSeq" id="WP_320426331.1">
    <property type="nucleotide sequence ID" value="NZ_JAXCLA010000010.1"/>
</dbReference>
<evidence type="ECO:0000256" key="4">
    <source>
        <dbReference type="ARBA" id="ARBA00023143"/>
    </source>
</evidence>
<dbReference type="Pfam" id="PF21158">
    <property type="entry name" value="flgK_1st_1"/>
    <property type="match status" value="1"/>
</dbReference>
<feature type="domain" description="Flagellar hook-associated protein 1 D2-like" evidence="7">
    <location>
        <begin position="210"/>
        <end position="281"/>
    </location>
</feature>
<comment type="caution">
    <text evidence="8">The sequence shown here is derived from an EMBL/GenBank/DDBJ whole genome shotgun (WGS) entry which is preliminary data.</text>
</comment>
<comment type="subcellular location">
    <subcellularLocation>
        <location evidence="1">Bacterial flagellum</location>
    </subcellularLocation>
    <subcellularLocation>
        <location evidence="2">Secreted</location>
    </subcellularLocation>
</comment>
<dbReference type="SUPFAM" id="SSF64518">
    <property type="entry name" value="Phase 1 flagellin"/>
    <property type="match status" value="1"/>
</dbReference>
<accession>A0ABU5DQH3</accession>
<proteinExistence type="inferred from homology"/>
<feature type="domain" description="Flagellin N-terminal" evidence="5">
    <location>
        <begin position="3"/>
        <end position="139"/>
    </location>
</feature>
<evidence type="ECO:0000256" key="3">
    <source>
        <dbReference type="ARBA" id="ARBA00005709"/>
    </source>
</evidence>
<dbReference type="InterPro" id="IPR001492">
    <property type="entry name" value="Flagellin"/>
</dbReference>
<sequence length="403" mass="42076">MRVSTANTYEVTIAALQKRQQQMQNSQQQLTTGKRVAWGSDDPTAAGIGERAYAQTGRIDANQRALDASRNAMTLGESALGDGIELLQQVREALVEAGNASYSDAERAGLANKISGLRQQLLAIANRGDGANGYIFGGQGSGGAPFLDQNGGVVFKGTPGVLQTGNSDNFQLSIDGGAAFEQARSGNGTFVTGTLPNVNTGAAAGGWIDSGTVTDPAQITGGNYVIQIAGTAPSQTYTISNSDTGTSSSDVFSPGKAIQFEGMSLTIAGGPVDGDQFSVAPSTNTLKVFDVLDNAIAALNTPLRSGAQIAQANSSNLRDLDAVMGNLQNVRSQVGETMNNLDGTEQRMATQKLNSQTTQSNAEDLDMVQGISNFQNQQSGYQAALQTYAMVQRMSLFQYLSPS</sequence>
<dbReference type="EMBL" id="JAXCLA010000010">
    <property type="protein sequence ID" value="MDY0748359.1"/>
    <property type="molecule type" value="Genomic_DNA"/>
</dbReference>
<keyword evidence="9" id="KW-1185">Reference proteome</keyword>
<comment type="similarity">
    <text evidence="3">Belongs to the bacterial flagellin family.</text>
</comment>
<gene>
    <name evidence="8" type="primary">flgL</name>
    <name evidence="8" type="ORF">SNE35_27925</name>
</gene>
<evidence type="ECO:0000259" key="7">
    <source>
        <dbReference type="Pfam" id="PF21158"/>
    </source>
</evidence>
<keyword evidence="8" id="KW-0282">Flagellum</keyword>
<evidence type="ECO:0000313" key="8">
    <source>
        <dbReference type="EMBL" id="MDY0748359.1"/>
    </source>
</evidence>
<dbReference type="NCBIfam" id="TIGR02550">
    <property type="entry name" value="flagell_flgL"/>
    <property type="match status" value="1"/>
</dbReference>
<evidence type="ECO:0000256" key="1">
    <source>
        <dbReference type="ARBA" id="ARBA00004365"/>
    </source>
</evidence>
<dbReference type="Pfam" id="PF00669">
    <property type="entry name" value="Flagellin_N"/>
    <property type="match status" value="1"/>
</dbReference>
<protein>
    <submittedName>
        <fullName evidence="8">Flagellar hook-associated protein FlgL</fullName>
    </submittedName>
</protein>
<dbReference type="InterPro" id="IPR013384">
    <property type="entry name" value="Flagell_FlgL"/>
</dbReference>
<dbReference type="InterPro" id="IPR049119">
    <property type="entry name" value="FlgK_D2-like"/>
</dbReference>
<evidence type="ECO:0000259" key="5">
    <source>
        <dbReference type="Pfam" id="PF00669"/>
    </source>
</evidence>
<dbReference type="Pfam" id="PF00700">
    <property type="entry name" value="Flagellin_C"/>
    <property type="match status" value="1"/>
</dbReference>
<name>A0ABU5DQH3_9BURK</name>
<reference evidence="8 9" key="1">
    <citation type="submission" date="2023-11" db="EMBL/GenBank/DDBJ databases">
        <title>Paucibacter sp. nov., isolated from fresh soil in Korea.</title>
        <authorList>
            <person name="Le N.T.T."/>
        </authorList>
    </citation>
    <scope>NUCLEOTIDE SEQUENCE [LARGE SCALE GENOMIC DNA]</scope>
    <source>
        <strain evidence="8 9">R3-3</strain>
    </source>
</reference>
<keyword evidence="8" id="KW-0966">Cell projection</keyword>
<dbReference type="InterPro" id="IPR001029">
    <property type="entry name" value="Flagellin_N"/>
</dbReference>
<organism evidence="8 9">
    <name type="scientific">Roseateles agri</name>
    <dbReference type="NCBI Taxonomy" id="3098619"/>
    <lineage>
        <taxon>Bacteria</taxon>
        <taxon>Pseudomonadati</taxon>
        <taxon>Pseudomonadota</taxon>
        <taxon>Betaproteobacteria</taxon>
        <taxon>Burkholderiales</taxon>
        <taxon>Sphaerotilaceae</taxon>
        <taxon>Roseateles</taxon>
    </lineage>
</organism>
<evidence type="ECO:0000313" key="9">
    <source>
        <dbReference type="Proteomes" id="UP001285263"/>
    </source>
</evidence>
<keyword evidence="8" id="KW-0969">Cilium</keyword>
<dbReference type="InterPro" id="IPR046358">
    <property type="entry name" value="Flagellin_C"/>
</dbReference>